<name>A0ABN7SJH3_OIKDI</name>
<feature type="region of interest" description="Disordered" evidence="2">
    <location>
        <begin position="401"/>
        <end position="508"/>
    </location>
</feature>
<feature type="compositionally biased region" description="Polar residues" evidence="2">
    <location>
        <begin position="485"/>
        <end position="495"/>
    </location>
</feature>
<evidence type="ECO:0000259" key="3">
    <source>
        <dbReference type="PROSITE" id="PS50157"/>
    </source>
</evidence>
<feature type="region of interest" description="Disordered" evidence="2">
    <location>
        <begin position="179"/>
        <end position="216"/>
    </location>
</feature>
<keyword evidence="1" id="KW-0863">Zinc-finger</keyword>
<dbReference type="EMBL" id="OU015569">
    <property type="protein sequence ID" value="CAG5097728.1"/>
    <property type="molecule type" value="Genomic_DNA"/>
</dbReference>
<dbReference type="PROSITE" id="PS50157">
    <property type="entry name" value="ZINC_FINGER_C2H2_2"/>
    <property type="match status" value="1"/>
</dbReference>
<proteinExistence type="predicted"/>
<evidence type="ECO:0000313" key="4">
    <source>
        <dbReference type="EMBL" id="CAG5097728.1"/>
    </source>
</evidence>
<gene>
    <name evidence="4" type="ORF">OKIOD_LOCUS6763</name>
</gene>
<dbReference type="InterPro" id="IPR036770">
    <property type="entry name" value="Ankyrin_rpt-contain_sf"/>
</dbReference>
<dbReference type="Gene3D" id="1.25.40.20">
    <property type="entry name" value="Ankyrin repeat-containing domain"/>
    <property type="match status" value="1"/>
</dbReference>
<feature type="compositionally biased region" description="Low complexity" evidence="2">
    <location>
        <begin position="449"/>
        <end position="460"/>
    </location>
</feature>
<evidence type="ECO:0000313" key="5">
    <source>
        <dbReference type="Proteomes" id="UP001158576"/>
    </source>
</evidence>
<keyword evidence="5" id="KW-1185">Reference proteome</keyword>
<accession>A0ABN7SJH3</accession>
<organism evidence="4 5">
    <name type="scientific">Oikopleura dioica</name>
    <name type="common">Tunicate</name>
    <dbReference type="NCBI Taxonomy" id="34765"/>
    <lineage>
        <taxon>Eukaryota</taxon>
        <taxon>Metazoa</taxon>
        <taxon>Chordata</taxon>
        <taxon>Tunicata</taxon>
        <taxon>Appendicularia</taxon>
        <taxon>Copelata</taxon>
        <taxon>Oikopleuridae</taxon>
        <taxon>Oikopleura</taxon>
    </lineage>
</organism>
<reference evidence="4 5" key="1">
    <citation type="submission" date="2021-04" db="EMBL/GenBank/DDBJ databases">
        <authorList>
            <person name="Bliznina A."/>
        </authorList>
    </citation>
    <scope>NUCLEOTIDE SEQUENCE [LARGE SCALE GENOMIC DNA]</scope>
</reference>
<protein>
    <submittedName>
        <fullName evidence="4">Oidioi.mRNA.OKI2018_I69.XSR.g15205.t1.cds</fullName>
    </submittedName>
</protein>
<keyword evidence="1" id="KW-0862">Zinc</keyword>
<dbReference type="SMART" id="SM00355">
    <property type="entry name" value="ZnF_C2H2"/>
    <property type="match status" value="2"/>
</dbReference>
<feature type="region of interest" description="Disordered" evidence="2">
    <location>
        <begin position="275"/>
        <end position="305"/>
    </location>
</feature>
<feature type="domain" description="C2H2-type" evidence="3">
    <location>
        <begin position="383"/>
        <end position="411"/>
    </location>
</feature>
<sequence length="508" mass="56346">MAQPELFHAVCCGDVVSVSKHVQRASINELNDAGLAVVHGMAAVCPKEVINAVAILLGLNAADFNLPAEDGTGSPPVFFACRSLTPGSALACLKGLNANINVKNNRNQTPFHYLLSEDSKCNDLEELRHAMELLLQSEVSLKDKCSEGISGEDLLELLPPPKRETAQLVIKAIEESRKIKEESKPEESKENIEIKEDAKDVNIEDDSCQTTESPSSMAIEEIETASENSSGSFLDPSQPLIDVQNQDALLRRLLIRQNLQEFVLSQLALSQRLNRGFGGTQPSQPSTGASPQPASQPTLVQRSYDNRPSVYNRRISSEQAQLPDGRLCTRVPARRWSKRDSDWNNFQYTCDFCPMFGDVRKYRRKAELVRHQALHFPEQARKFKCALCNYSATRNEYLKSHMSNRHGIVQPKDSKRSKHSSTPSLPSLENGLSFPTMLQIPTADSPGCSSSNDLSMSNSVRSEETMHEHGTNSSQSISDDINSQRTISSNHSPSWTEPEPLKIEIMEN</sequence>
<keyword evidence="1" id="KW-0479">Metal-binding</keyword>
<evidence type="ECO:0000256" key="1">
    <source>
        <dbReference type="PROSITE-ProRule" id="PRU00042"/>
    </source>
</evidence>
<dbReference type="SUPFAM" id="SSF48403">
    <property type="entry name" value="Ankyrin repeat"/>
    <property type="match status" value="1"/>
</dbReference>
<feature type="compositionally biased region" description="Low complexity" evidence="2">
    <location>
        <begin position="472"/>
        <end position="484"/>
    </location>
</feature>
<dbReference type="InterPro" id="IPR013087">
    <property type="entry name" value="Znf_C2H2_type"/>
</dbReference>
<feature type="compositionally biased region" description="Basic and acidic residues" evidence="2">
    <location>
        <begin position="461"/>
        <end position="470"/>
    </location>
</feature>
<feature type="compositionally biased region" description="Basic and acidic residues" evidence="2">
    <location>
        <begin position="499"/>
        <end position="508"/>
    </location>
</feature>
<evidence type="ECO:0000256" key="2">
    <source>
        <dbReference type="SAM" id="MobiDB-lite"/>
    </source>
</evidence>
<feature type="compositionally biased region" description="Polar residues" evidence="2">
    <location>
        <begin position="280"/>
        <end position="303"/>
    </location>
</feature>
<dbReference type="Gene3D" id="3.30.160.60">
    <property type="entry name" value="Classic Zinc Finger"/>
    <property type="match status" value="1"/>
</dbReference>
<feature type="compositionally biased region" description="Basic and acidic residues" evidence="2">
    <location>
        <begin position="179"/>
        <end position="202"/>
    </location>
</feature>
<dbReference type="Proteomes" id="UP001158576">
    <property type="component" value="Chromosome XSR"/>
</dbReference>